<dbReference type="Gene3D" id="2.60.40.10">
    <property type="entry name" value="Immunoglobulins"/>
    <property type="match status" value="1"/>
</dbReference>
<reference evidence="1 2" key="1">
    <citation type="submission" date="2020-08" db="EMBL/GenBank/DDBJ databases">
        <title>Genomic Encyclopedia of Archaeal and Bacterial Type Strains, Phase II (KMG-II): from individual species to whole genera.</title>
        <authorList>
            <person name="Goeker M."/>
        </authorList>
    </citation>
    <scope>NUCLEOTIDE SEQUENCE [LARGE SCALE GENOMIC DNA]</scope>
    <source>
        <strain evidence="1 2">DSM 23288</strain>
    </source>
</reference>
<dbReference type="InterPro" id="IPR013783">
    <property type="entry name" value="Ig-like_fold"/>
</dbReference>
<comment type="caution">
    <text evidence="1">The sequence shown here is derived from an EMBL/GenBank/DDBJ whole genome shotgun (WGS) entry which is preliminary data.</text>
</comment>
<evidence type="ECO:0000313" key="2">
    <source>
        <dbReference type="Proteomes" id="UP000585272"/>
    </source>
</evidence>
<protein>
    <recommendedName>
        <fullName evidence="3">DUF4430 domain-containing protein</fullName>
    </recommendedName>
</protein>
<evidence type="ECO:0000313" key="1">
    <source>
        <dbReference type="EMBL" id="MBB4664743.1"/>
    </source>
</evidence>
<gene>
    <name evidence="1" type="ORF">BDZ31_004358</name>
</gene>
<dbReference type="GO" id="GO:0005975">
    <property type="term" value="P:carbohydrate metabolic process"/>
    <property type="evidence" value="ECO:0007669"/>
    <property type="project" value="UniProtKB-ARBA"/>
</dbReference>
<organism evidence="1 2">
    <name type="scientific">Conexibacter arvalis</name>
    <dbReference type="NCBI Taxonomy" id="912552"/>
    <lineage>
        <taxon>Bacteria</taxon>
        <taxon>Bacillati</taxon>
        <taxon>Actinomycetota</taxon>
        <taxon>Thermoleophilia</taxon>
        <taxon>Solirubrobacterales</taxon>
        <taxon>Conexibacteraceae</taxon>
        <taxon>Conexibacter</taxon>
    </lineage>
</organism>
<sequence>MTVRVEGPSATLADARVTTSARAVAKDGEHACSGTSAAGALELATKGRWSASYNPSFGYFLTGVGGVAPSGSDYWVVWLNGRSSMTGLCDTELQNGDELLLFVCEPTPDYSGCTNRPLGIVAPRGRSAAPTVRVVAYAPDGTTTPVPGATVSGGTKAVRTDARGRAKVTLAAGQSSLRATRDSDVPSAPLHCAAGRCGSSDVTAPTVKIAGLPAGKAFAAGKAPRALRGTAADPSGAKVELRLTRRAGGACTVLDGRSERFVPCKRRAAWVAAGDRRRWSYLLPSRLAPGRYTLQARATDGAGNVGRAVARFTVRARGAQGSASAVAVAVAVAAASPRVATKVVGKRGTVFGSRTVTASATTVKVGRKRCAVPAGTPLAALLAADRAGAPAVKVADYGSCGRRAANSGGLYVTQVGSDRRRGQAGWVYAVNGRVGTAGAADPSGPFGSGRLRGGQKVVWFWCARANSCTRVPR</sequence>
<keyword evidence="2" id="KW-1185">Reference proteome</keyword>
<dbReference type="Proteomes" id="UP000585272">
    <property type="component" value="Unassembled WGS sequence"/>
</dbReference>
<dbReference type="RefSeq" id="WP_183345046.1">
    <property type="nucleotide sequence ID" value="NZ_JACHNU010000008.1"/>
</dbReference>
<proteinExistence type="predicted"/>
<name>A0A840IKT3_9ACTN</name>
<evidence type="ECO:0008006" key="3">
    <source>
        <dbReference type="Google" id="ProtNLM"/>
    </source>
</evidence>
<accession>A0A840IKT3</accession>
<dbReference type="EMBL" id="JACHNU010000008">
    <property type="protein sequence ID" value="MBB4664743.1"/>
    <property type="molecule type" value="Genomic_DNA"/>
</dbReference>
<dbReference type="AlphaFoldDB" id="A0A840IKT3"/>
<dbReference type="Gene3D" id="2.170.130.30">
    <property type="match status" value="1"/>
</dbReference>